<dbReference type="PANTHER" id="PTHR12243">
    <property type="entry name" value="MADF DOMAIN TRANSCRIPTION FACTOR"/>
    <property type="match status" value="1"/>
</dbReference>
<evidence type="ECO:0000259" key="1">
    <source>
        <dbReference type="PROSITE" id="PS51029"/>
    </source>
</evidence>
<dbReference type="GO" id="GO:0006357">
    <property type="term" value="P:regulation of transcription by RNA polymerase II"/>
    <property type="evidence" value="ECO:0007669"/>
    <property type="project" value="TreeGrafter"/>
</dbReference>
<sequence>RISCRCITFRVNAIFFKYFRVLHYNLSKMDISSELLASLNENNINTINNMNSMNNLNNINNIKMFETDQADINLIKRVQSKSLLYDKNNPLYKNLYLREKAWKGIAQELGIPVDVAKRKWRVLRDRFKKYYLKWGTVLAHGETKPTWKYFEHMKFLLEFYDMNDNSNESFNQN</sequence>
<reference evidence="2" key="1">
    <citation type="journal article" date="2015" name="Insect Biochem. Mol. Biol.">
        <title>An insight into the sialome of the horse fly, Tabanus bromius.</title>
        <authorList>
            <person name="Ribeiro J.M."/>
            <person name="Kazimirova M."/>
            <person name="Takac P."/>
            <person name="Andersen J.F."/>
            <person name="Francischetti I.M."/>
        </authorList>
    </citation>
    <scope>NUCLEOTIDE SEQUENCE</scope>
</reference>
<dbReference type="GO" id="GO:0005634">
    <property type="term" value="C:nucleus"/>
    <property type="evidence" value="ECO:0007669"/>
    <property type="project" value="TreeGrafter"/>
</dbReference>
<dbReference type="GO" id="GO:0005667">
    <property type="term" value="C:transcription regulator complex"/>
    <property type="evidence" value="ECO:0007669"/>
    <property type="project" value="TreeGrafter"/>
</dbReference>
<protein>
    <submittedName>
        <fullName evidence="2">Putative alcohol dehydrogenase transcription factor myb/sant-like protein</fullName>
    </submittedName>
</protein>
<dbReference type="SMART" id="SM00595">
    <property type="entry name" value="MADF"/>
    <property type="match status" value="1"/>
</dbReference>
<organism evidence="2">
    <name type="scientific">Tabanus bromius</name>
    <name type="common">Band-eyed brown horse fly</name>
    <dbReference type="NCBI Taxonomy" id="304241"/>
    <lineage>
        <taxon>Eukaryota</taxon>
        <taxon>Metazoa</taxon>
        <taxon>Ecdysozoa</taxon>
        <taxon>Arthropoda</taxon>
        <taxon>Hexapoda</taxon>
        <taxon>Insecta</taxon>
        <taxon>Pterygota</taxon>
        <taxon>Neoptera</taxon>
        <taxon>Endopterygota</taxon>
        <taxon>Diptera</taxon>
        <taxon>Brachycera</taxon>
        <taxon>Tabanomorpha</taxon>
        <taxon>Tabanoidea</taxon>
        <taxon>Tabanidae</taxon>
        <taxon>Tabanus</taxon>
    </lineage>
</organism>
<dbReference type="Pfam" id="PF10545">
    <property type="entry name" value="MADF_DNA_bdg"/>
    <property type="match status" value="1"/>
</dbReference>
<dbReference type="AlphaFoldDB" id="A0A0K8TRR2"/>
<feature type="domain" description="MADF" evidence="1">
    <location>
        <begin position="73"/>
        <end position="161"/>
    </location>
</feature>
<feature type="non-terminal residue" evidence="2">
    <location>
        <position position="1"/>
    </location>
</feature>
<accession>A0A0K8TRR2</accession>
<dbReference type="InterPro" id="IPR006578">
    <property type="entry name" value="MADF-dom"/>
</dbReference>
<dbReference type="PANTHER" id="PTHR12243:SF67">
    <property type="entry name" value="COREPRESSOR OF PANGOLIN, ISOFORM A-RELATED"/>
    <property type="match status" value="1"/>
</dbReference>
<name>A0A0K8TRR2_TABBR</name>
<proteinExistence type="evidence at transcript level"/>
<feature type="non-terminal residue" evidence="2">
    <location>
        <position position="173"/>
    </location>
</feature>
<dbReference type="PROSITE" id="PS51029">
    <property type="entry name" value="MADF"/>
    <property type="match status" value="1"/>
</dbReference>
<dbReference type="EMBL" id="GDAI01000770">
    <property type="protein sequence ID" value="JAI16833.1"/>
    <property type="molecule type" value="mRNA"/>
</dbReference>
<dbReference type="InterPro" id="IPR039353">
    <property type="entry name" value="TF_Adf1"/>
</dbReference>
<evidence type="ECO:0000313" key="2">
    <source>
        <dbReference type="EMBL" id="JAI16833.1"/>
    </source>
</evidence>